<comment type="pathway">
    <text evidence="2">Glycan metabolism; pectin degradation; 2-dehydro-3-deoxy-D-gluconate from pectin: step 1/5.</text>
</comment>
<dbReference type="InterPro" id="IPR012334">
    <property type="entry name" value="Pectin_lyas_fold"/>
</dbReference>
<dbReference type="SMART" id="SM00856">
    <property type="entry name" value="PMEI"/>
    <property type="match status" value="1"/>
</dbReference>
<evidence type="ECO:0000313" key="15">
    <source>
        <dbReference type="EMBL" id="OIW07104.1"/>
    </source>
</evidence>
<feature type="active site" evidence="13">
    <location>
        <position position="233"/>
    </location>
</feature>
<evidence type="ECO:0000259" key="14">
    <source>
        <dbReference type="SMART" id="SM00856"/>
    </source>
</evidence>
<dbReference type="FunFam" id="1.20.140.40:FF:000001">
    <property type="entry name" value="Pectinesterase"/>
    <property type="match status" value="1"/>
</dbReference>
<dbReference type="FunFam" id="2.160.20.10:FF:000001">
    <property type="entry name" value="Pectinesterase"/>
    <property type="match status" value="2"/>
</dbReference>
<evidence type="ECO:0000256" key="13">
    <source>
        <dbReference type="PROSITE-ProRule" id="PRU10040"/>
    </source>
</evidence>
<dbReference type="SUPFAM" id="SSF101148">
    <property type="entry name" value="Plant invertase/pectin methylesterase inhibitor"/>
    <property type="match status" value="2"/>
</dbReference>
<dbReference type="GO" id="GO:0042545">
    <property type="term" value="P:cell wall modification"/>
    <property type="evidence" value="ECO:0007669"/>
    <property type="project" value="InterPro"/>
</dbReference>
<dbReference type="NCBIfam" id="TIGR01614">
    <property type="entry name" value="PME_inhib"/>
    <property type="match status" value="1"/>
</dbReference>
<evidence type="ECO:0000256" key="3">
    <source>
        <dbReference type="ARBA" id="ARBA00006027"/>
    </source>
</evidence>
<comment type="function">
    <text evidence="12">Acts in the modification of cell walls via demethylesterification of cell wall pectin.</text>
</comment>
<gene>
    <name evidence="15" type="ORF">TanjilG_02738</name>
</gene>
<dbReference type="UniPathway" id="UPA00545">
    <property type="reaction ID" value="UER00823"/>
</dbReference>
<evidence type="ECO:0000256" key="12">
    <source>
        <dbReference type="ARBA" id="ARBA00057335"/>
    </source>
</evidence>
<dbReference type="Pfam" id="PF01095">
    <property type="entry name" value="Pectinesterase"/>
    <property type="match status" value="2"/>
</dbReference>
<evidence type="ECO:0000256" key="6">
    <source>
        <dbReference type="ARBA" id="ARBA00022512"/>
    </source>
</evidence>
<evidence type="ECO:0000256" key="1">
    <source>
        <dbReference type="ARBA" id="ARBA00004191"/>
    </source>
</evidence>
<reference evidence="15 16" key="1">
    <citation type="journal article" date="2017" name="Plant Biotechnol. J.">
        <title>A comprehensive draft genome sequence for lupin (Lupinus angustifolius), an emerging health food: insights into plant-microbe interactions and legume evolution.</title>
        <authorList>
            <person name="Hane J.K."/>
            <person name="Ming Y."/>
            <person name="Kamphuis L.G."/>
            <person name="Nelson M.N."/>
            <person name="Garg G."/>
            <person name="Atkins C.A."/>
            <person name="Bayer P.E."/>
            <person name="Bravo A."/>
            <person name="Bringans S."/>
            <person name="Cannon S."/>
            <person name="Edwards D."/>
            <person name="Foley R."/>
            <person name="Gao L.L."/>
            <person name="Harrison M.J."/>
            <person name="Huang W."/>
            <person name="Hurgobin B."/>
            <person name="Li S."/>
            <person name="Liu C.W."/>
            <person name="McGrath A."/>
            <person name="Morahan G."/>
            <person name="Murray J."/>
            <person name="Weller J."/>
            <person name="Jian J."/>
            <person name="Singh K.B."/>
        </authorList>
    </citation>
    <scope>NUCLEOTIDE SEQUENCE</scope>
    <source>
        <strain evidence="16">cv. Tanjil</strain>
        <tissue evidence="15">Whole plant</tissue>
    </source>
</reference>
<comment type="catalytic activity">
    <reaction evidence="11">
        <text>[(1-&gt;4)-alpha-D-galacturonosyl methyl ester](n) + n H2O = [(1-&gt;4)-alpha-D-galacturonosyl](n) + n methanol + n H(+)</text>
        <dbReference type="Rhea" id="RHEA:22380"/>
        <dbReference type="Rhea" id="RHEA-COMP:14570"/>
        <dbReference type="Rhea" id="RHEA-COMP:14573"/>
        <dbReference type="ChEBI" id="CHEBI:15377"/>
        <dbReference type="ChEBI" id="CHEBI:15378"/>
        <dbReference type="ChEBI" id="CHEBI:17790"/>
        <dbReference type="ChEBI" id="CHEBI:140522"/>
        <dbReference type="ChEBI" id="CHEBI:140523"/>
        <dbReference type="EC" id="3.1.1.11"/>
    </reaction>
</comment>
<keyword evidence="16" id="KW-1185">Reference proteome</keyword>
<evidence type="ECO:0000256" key="7">
    <source>
        <dbReference type="ARBA" id="ARBA00022801"/>
    </source>
</evidence>
<dbReference type="GO" id="GO:0045490">
    <property type="term" value="P:pectin catabolic process"/>
    <property type="evidence" value="ECO:0007669"/>
    <property type="project" value="UniProtKB-UniPathway"/>
</dbReference>
<dbReference type="SUPFAM" id="SSF51126">
    <property type="entry name" value="Pectin lyase-like"/>
    <property type="match status" value="2"/>
</dbReference>
<comment type="similarity">
    <text evidence="4">In the C-terminal section; belongs to the pectinesterase family.</text>
</comment>
<dbReference type="EC" id="3.1.1.11" evidence="5"/>
<comment type="similarity">
    <text evidence="3">In the N-terminal section; belongs to the PMEI family.</text>
</comment>
<keyword evidence="8" id="KW-0063">Aspartyl esterase</keyword>
<comment type="subcellular location">
    <subcellularLocation>
        <location evidence="1">Secreted</location>
        <location evidence="1">Cell wall</location>
    </subcellularLocation>
</comment>
<organism evidence="15 16">
    <name type="scientific">Lupinus angustifolius</name>
    <name type="common">Narrow-leaved blue lupine</name>
    <dbReference type="NCBI Taxonomy" id="3871"/>
    <lineage>
        <taxon>Eukaryota</taxon>
        <taxon>Viridiplantae</taxon>
        <taxon>Streptophyta</taxon>
        <taxon>Embryophyta</taxon>
        <taxon>Tracheophyta</taxon>
        <taxon>Spermatophyta</taxon>
        <taxon>Magnoliopsida</taxon>
        <taxon>eudicotyledons</taxon>
        <taxon>Gunneridae</taxon>
        <taxon>Pentapetalae</taxon>
        <taxon>rosids</taxon>
        <taxon>fabids</taxon>
        <taxon>Fabales</taxon>
        <taxon>Fabaceae</taxon>
        <taxon>Papilionoideae</taxon>
        <taxon>50 kb inversion clade</taxon>
        <taxon>genistoids sensu lato</taxon>
        <taxon>core genistoids</taxon>
        <taxon>Genisteae</taxon>
        <taxon>Lupinus</taxon>
    </lineage>
</organism>
<dbReference type="PROSITE" id="PS00503">
    <property type="entry name" value="PECTINESTERASE_2"/>
    <property type="match status" value="2"/>
</dbReference>
<feature type="active site" evidence="13">
    <location>
        <position position="772"/>
    </location>
</feature>
<dbReference type="InterPro" id="IPR006501">
    <property type="entry name" value="Pectinesterase_inhib_dom"/>
</dbReference>
<evidence type="ECO:0000256" key="8">
    <source>
        <dbReference type="ARBA" id="ARBA00023085"/>
    </source>
</evidence>
<name>A0A4P1RBD1_LUPAN</name>
<evidence type="ECO:0000313" key="16">
    <source>
        <dbReference type="Proteomes" id="UP000188354"/>
    </source>
</evidence>
<proteinExistence type="inferred from homology"/>
<dbReference type="STRING" id="3871.A0A4P1RBD1"/>
<dbReference type="Gene3D" id="2.160.20.10">
    <property type="entry name" value="Single-stranded right-handed beta-helix, Pectin lyase-like"/>
    <property type="match status" value="2"/>
</dbReference>
<evidence type="ECO:0000256" key="4">
    <source>
        <dbReference type="ARBA" id="ARBA00007786"/>
    </source>
</evidence>
<accession>A0A4P1RBD1</accession>
<dbReference type="Gramene" id="OIW07104">
    <property type="protein sequence ID" value="OIW07104"/>
    <property type="gene ID" value="TanjilG_02738"/>
</dbReference>
<keyword evidence="9" id="KW-1015">Disulfide bond</keyword>
<dbReference type="GO" id="GO:0030599">
    <property type="term" value="F:pectinesterase activity"/>
    <property type="evidence" value="ECO:0007669"/>
    <property type="project" value="UniProtKB-EC"/>
</dbReference>
<dbReference type="InterPro" id="IPR011050">
    <property type="entry name" value="Pectin_lyase_fold/virulence"/>
</dbReference>
<dbReference type="Pfam" id="PF04043">
    <property type="entry name" value="PMEI"/>
    <property type="match status" value="1"/>
</dbReference>
<dbReference type="GO" id="GO:0004857">
    <property type="term" value="F:enzyme inhibitor activity"/>
    <property type="evidence" value="ECO:0007669"/>
    <property type="project" value="InterPro"/>
</dbReference>
<dbReference type="InterPro" id="IPR035513">
    <property type="entry name" value="Invertase/methylesterase_inhib"/>
</dbReference>
<dbReference type="AlphaFoldDB" id="A0A4P1RBD1"/>
<evidence type="ECO:0000256" key="9">
    <source>
        <dbReference type="ARBA" id="ARBA00023157"/>
    </source>
</evidence>
<dbReference type="Proteomes" id="UP000188354">
    <property type="component" value="Chromosome LG08"/>
</dbReference>
<evidence type="ECO:0000256" key="2">
    <source>
        <dbReference type="ARBA" id="ARBA00005184"/>
    </source>
</evidence>
<keyword evidence="6" id="KW-0964">Secreted</keyword>
<keyword evidence="10" id="KW-0325">Glycoprotein</keyword>
<dbReference type="CDD" id="cd15798">
    <property type="entry name" value="PMEI-like_3"/>
    <property type="match status" value="1"/>
</dbReference>
<protein>
    <recommendedName>
        <fullName evidence="5">pectinesterase</fullName>
        <ecNumber evidence="5">3.1.1.11</ecNumber>
    </recommendedName>
</protein>
<evidence type="ECO:0000256" key="5">
    <source>
        <dbReference type="ARBA" id="ARBA00013229"/>
    </source>
</evidence>
<feature type="domain" description="Pectinesterase inhibitor" evidence="14">
    <location>
        <begin position="410"/>
        <end position="562"/>
    </location>
</feature>
<keyword evidence="7" id="KW-0378">Hydrolase</keyword>
<evidence type="ECO:0000256" key="10">
    <source>
        <dbReference type="ARBA" id="ARBA00023180"/>
    </source>
</evidence>
<sequence length="942" mass="106363">MLSAILTNQNTCLDGFHEVTPYPRITTALLNSLSDGIKLYSISLALFTHGYVSGHGTGKLTFERKLLQNTSIDNNVVVREKVVVNLDGSRDFTTINDAVEAAPNNTGTNNGYYVIYVVTGVYYEYVSIAKSKQNVMIVGDGINRTVITGNRSVIDGWTTFQSATFAVVGEGFVAVNISFRNTAGSNKHQAVAVRNGADMSTFYNCNFEGYQDTLYTHSFRQFYKNCNIYGTIDFIFGNSAAIFQDCFMYPRLPMQNQFNAITAQGRTDPNQNTGMCIQNCYIVASYELGDATNNYNKMKTYLGRPWKEYSRTVYMQSFIDKLIDPKGWMEWSGNFGLSTLYYAEFGNWGPGSNTSKRVTWEGYHLINGNDADHFTVYKFIQVMATSIVLSIKQNENSSKDYDHNKTHAVSTMKVINILCQPTDYKKECEESLKAEANNTTDTRKLIQIAFNITIKRIGNGIKKTNLMHEVEKDHKAKMALDTCKQLMDLSINEFNRSLERIRRFHINDFDNILTSLKVWLSGAITYQETCLDGFENINSEVGEKMRDVLTKSMQMSSNALAIIYGLSKTLSDVNGSNVAARGLIQGFEDQQVLNHDELHPSWVDGGSAVRILLHTNLDNLKPHVVVAKDGSGKFKRINEALKMVPKKNQKPFIIYIRKGVYHEYVEVTKQMTHVVFVGDGRKKTRITGNKNFIDGINTYRTATVVIQGDYFVAMNMGFENSAGPHKHQAVAIRVQADKSIFYKCSFDGYQDTLYAHTHRQFYKDCTISGTIDFIFGDAIAVFQNCTFILRKPLKTQNCIVTAQGRKERYQPSGIVIQGGSIVSSREYHSVRFKNKTYLARPWKNNSRTIFMDTYIDDMIQCNGYVPLQGPKGTFSSKDTCLYAEYNNIVPGKNKSKLGKCNGIKKLTKQSASSFLPSKFFHEDDWIKVTRIPYQSGMASTKH</sequence>
<dbReference type="EMBL" id="CM007368">
    <property type="protein sequence ID" value="OIW07104.1"/>
    <property type="molecule type" value="Genomic_DNA"/>
</dbReference>
<dbReference type="PANTHER" id="PTHR31707">
    <property type="entry name" value="PECTINESTERASE"/>
    <property type="match status" value="1"/>
</dbReference>
<dbReference type="InterPro" id="IPR000070">
    <property type="entry name" value="Pectinesterase_cat"/>
</dbReference>
<dbReference type="Gene3D" id="1.20.140.40">
    <property type="entry name" value="Invertase/pectin methylesterase inhibitor family protein"/>
    <property type="match status" value="1"/>
</dbReference>
<dbReference type="InterPro" id="IPR033131">
    <property type="entry name" value="Pectinesterase_Asp_AS"/>
</dbReference>
<evidence type="ECO:0000256" key="11">
    <source>
        <dbReference type="ARBA" id="ARBA00047928"/>
    </source>
</evidence>
<keyword evidence="6" id="KW-0134">Cell wall</keyword>